<keyword evidence="4" id="KW-0319">Glycerol metabolism</keyword>
<dbReference type="EMBL" id="JABCRI010000957">
    <property type="protein sequence ID" value="KAF8365179.1"/>
    <property type="molecule type" value="Genomic_DNA"/>
</dbReference>
<evidence type="ECO:0000256" key="7">
    <source>
        <dbReference type="ARBA" id="ARBA00047512"/>
    </source>
</evidence>
<dbReference type="Proteomes" id="UP000655225">
    <property type="component" value="Unassembled WGS sequence"/>
</dbReference>
<evidence type="ECO:0000256" key="1">
    <source>
        <dbReference type="ARBA" id="ARBA00007277"/>
    </source>
</evidence>
<reference evidence="10 11" key="1">
    <citation type="submission" date="2020-04" db="EMBL/GenBank/DDBJ databases">
        <title>Plant Genome Project.</title>
        <authorList>
            <person name="Zhang R.-G."/>
        </authorList>
    </citation>
    <scope>NUCLEOTIDE SEQUENCE [LARGE SCALE GENOMIC DNA]</scope>
    <source>
        <strain evidence="10">YNK0</strain>
        <tissue evidence="10">Leaf</tissue>
    </source>
</reference>
<dbReference type="InterPro" id="IPR017946">
    <property type="entry name" value="PLC-like_Pdiesterase_TIM-brl"/>
</dbReference>
<dbReference type="AlphaFoldDB" id="A0A835D032"/>
<dbReference type="FunFam" id="3.20.20.190:FF:000013">
    <property type="entry name" value="Glycerophosphodiester phosphodiesterase GDPDL3"/>
    <property type="match status" value="1"/>
</dbReference>
<keyword evidence="5" id="KW-0378">Hydrolase</keyword>
<organism evidence="10 11">
    <name type="scientific">Tetracentron sinense</name>
    <name type="common">Spur-leaf</name>
    <dbReference type="NCBI Taxonomy" id="13715"/>
    <lineage>
        <taxon>Eukaryota</taxon>
        <taxon>Viridiplantae</taxon>
        <taxon>Streptophyta</taxon>
        <taxon>Embryophyta</taxon>
        <taxon>Tracheophyta</taxon>
        <taxon>Spermatophyta</taxon>
        <taxon>Magnoliopsida</taxon>
        <taxon>Trochodendrales</taxon>
        <taxon>Trochodendraceae</taxon>
        <taxon>Tetracentron</taxon>
    </lineage>
</organism>
<protein>
    <recommendedName>
        <fullName evidence="2">glycerophosphodiester phosphodiesterase</fullName>
        <ecNumber evidence="2">3.1.4.46</ecNumber>
    </recommendedName>
</protein>
<comment type="catalytic activity">
    <reaction evidence="7">
        <text>a sn-glycero-3-phosphodiester + H2O = an alcohol + sn-glycerol 3-phosphate + H(+)</text>
        <dbReference type="Rhea" id="RHEA:12969"/>
        <dbReference type="ChEBI" id="CHEBI:15377"/>
        <dbReference type="ChEBI" id="CHEBI:15378"/>
        <dbReference type="ChEBI" id="CHEBI:30879"/>
        <dbReference type="ChEBI" id="CHEBI:57597"/>
        <dbReference type="ChEBI" id="CHEBI:83408"/>
        <dbReference type="EC" id="3.1.4.46"/>
    </reaction>
</comment>
<dbReference type="OrthoDB" id="1058301at2759"/>
<dbReference type="GO" id="GO:0006071">
    <property type="term" value="P:glycerol metabolic process"/>
    <property type="evidence" value="ECO:0007669"/>
    <property type="project" value="UniProtKB-KW"/>
</dbReference>
<evidence type="ECO:0000313" key="11">
    <source>
        <dbReference type="Proteomes" id="UP000655225"/>
    </source>
</evidence>
<evidence type="ECO:0000313" key="10">
    <source>
        <dbReference type="EMBL" id="KAF8365179.1"/>
    </source>
</evidence>
<accession>A0A835D032</accession>
<dbReference type="Pfam" id="PF03009">
    <property type="entry name" value="GDPD"/>
    <property type="match status" value="1"/>
</dbReference>
<proteinExistence type="inferred from homology"/>
<dbReference type="PANTHER" id="PTHR43620">
    <property type="entry name" value="GLYCEROPHOSPHORYL DIESTER PHOSPHODIESTERASE"/>
    <property type="match status" value="1"/>
</dbReference>
<dbReference type="InterPro" id="IPR030395">
    <property type="entry name" value="GP_PDE_dom"/>
</dbReference>
<feature type="domain" description="GP-PDE" evidence="9">
    <location>
        <begin position="401"/>
        <end position="702"/>
    </location>
</feature>
<evidence type="ECO:0000256" key="6">
    <source>
        <dbReference type="ARBA" id="ARBA00023180"/>
    </source>
</evidence>
<evidence type="ECO:0000259" key="9">
    <source>
        <dbReference type="PROSITE" id="PS51704"/>
    </source>
</evidence>
<evidence type="ECO:0000256" key="5">
    <source>
        <dbReference type="ARBA" id="ARBA00022801"/>
    </source>
</evidence>
<comment type="caution">
    <text evidence="10">The sequence shown here is derived from an EMBL/GenBank/DDBJ whole genome shotgun (WGS) entry which is preliminary data.</text>
</comment>
<keyword evidence="3 8" id="KW-0732">Signal</keyword>
<feature type="domain" description="GP-PDE" evidence="9">
    <location>
        <begin position="65"/>
        <end position="383"/>
    </location>
</feature>
<name>A0A835D032_TETSI</name>
<dbReference type="Gene3D" id="3.20.20.190">
    <property type="entry name" value="Phosphatidylinositol (PI) phosphodiesterase"/>
    <property type="match status" value="2"/>
</dbReference>
<feature type="signal peptide" evidence="8">
    <location>
        <begin position="1"/>
        <end position="21"/>
    </location>
</feature>
<feature type="chain" id="PRO_5032959656" description="glycerophosphodiester phosphodiesterase" evidence="8">
    <location>
        <begin position="22"/>
        <end position="805"/>
    </location>
</feature>
<dbReference type="CDD" id="cd08604">
    <property type="entry name" value="GDPD_SHV3_repeat_2"/>
    <property type="match status" value="1"/>
</dbReference>
<dbReference type="EC" id="3.1.4.46" evidence="2"/>
<dbReference type="GO" id="GO:0006629">
    <property type="term" value="P:lipid metabolic process"/>
    <property type="evidence" value="ECO:0007669"/>
    <property type="project" value="InterPro"/>
</dbReference>
<evidence type="ECO:0000256" key="2">
    <source>
        <dbReference type="ARBA" id="ARBA00012247"/>
    </source>
</evidence>
<keyword evidence="6" id="KW-0325">Glycoprotein</keyword>
<dbReference type="PROSITE" id="PS51704">
    <property type="entry name" value="GP_PDE"/>
    <property type="match status" value="2"/>
</dbReference>
<sequence>MLTFRALFLLFVLHIAALVVAQSSSAPKNRTSPWQTLSAIPKENCWRRIFCRGLTFWFLFAGNAPLVIAKGGFSGLFPDSSSASYSLALKTSLSNVVLWCDVQLTKDGAGICFPYLQLENSTDISNFFPKDKVYLVNGKPVKGWFSVDYTLDDLANIVRNLRYDLFENTYSSFATWTVIQGIYSRTSKFDGNLFNVLTVEDVALQFKPPGLWLNIEHDAFFSQHKLSMRNFVLSVSRRVIINYVSSPEVAFLRSITKRFKGSRTKLVLRFLGLDDTEPSSNQTYGSLLKNLTFIKTFASGIIVPKTYIWPVDADLYLQPHTSVVLDAHRVGLEVFASDFANDISLSYNYSYDPIAEYLNFIDKGNFSVDGVLSDFPITPSVAIDCFSHISNNASREAKAKTLVISHNGASGMYPGCTDLAYKQAVLDGADVLDCPVQMTKDGIPFCFGSINLIDGTTVAQSGFSTRSIIIPEIQGTPGIFPFNFTWEEIHNLLPAISSPFRDYRLYRNPVSKHVGTLITLADFLSLCKNMSNVSGILISIENAAYLAEKQSLSITNAVLDALSKAGYNNHMTKKVMIQSTNSSVLTKFKDKPDYELVYEVDETIRDALNSTIDDIRKFANSVVVNKASIFPDNQAFLTSLTDVVPKLHSYNLRVYVQLFQNEFVSQAWDFFSDPIMEINSFVMQAKIDGIITDFPSTAVAYRKNRCLNMVDIPIYMSPVQPGSLLQVITAQELPPAVAPFPLLKDSDVIEPPLPSISKAPIGPAQILPNGQSVPPASTSPNDQPGIAACVLLSTPAMLLASLLLF</sequence>
<keyword evidence="11" id="KW-1185">Reference proteome</keyword>
<evidence type="ECO:0000256" key="4">
    <source>
        <dbReference type="ARBA" id="ARBA00022798"/>
    </source>
</evidence>
<dbReference type="CDD" id="cd08603">
    <property type="entry name" value="GDPD_SHV3_repeat_1"/>
    <property type="match status" value="1"/>
</dbReference>
<dbReference type="FunFam" id="3.20.20.190:FF:000011">
    <property type="entry name" value="Glycerophosphodiester phosphodiesterase GDPDL3"/>
    <property type="match status" value="1"/>
</dbReference>
<dbReference type="GO" id="GO:0008889">
    <property type="term" value="F:glycerophosphodiester phosphodiesterase activity"/>
    <property type="evidence" value="ECO:0007669"/>
    <property type="project" value="UniProtKB-EC"/>
</dbReference>
<evidence type="ECO:0000256" key="8">
    <source>
        <dbReference type="SAM" id="SignalP"/>
    </source>
</evidence>
<comment type="similarity">
    <text evidence="1">Belongs to the glycerophosphoryl diester phosphodiesterase family.</text>
</comment>
<dbReference type="OMA" id="SPWLTLN"/>
<dbReference type="SUPFAM" id="SSF51695">
    <property type="entry name" value="PLC-like phosphodiesterases"/>
    <property type="match status" value="2"/>
</dbReference>
<dbReference type="PANTHER" id="PTHR43620:SF7">
    <property type="entry name" value="GLYCEROPHOSPHODIESTER PHOSPHODIESTERASE GDPD5-RELATED"/>
    <property type="match status" value="1"/>
</dbReference>
<evidence type="ECO:0000256" key="3">
    <source>
        <dbReference type="ARBA" id="ARBA00022729"/>
    </source>
</evidence>
<gene>
    <name evidence="10" type="ORF">HHK36_032812</name>
</gene>